<gene>
    <name evidence="1" type="ORF">DES36_1189</name>
</gene>
<dbReference type="EMBL" id="QNRX01000018">
    <property type="protein sequence ID" value="RBP59659.1"/>
    <property type="molecule type" value="Genomic_DNA"/>
</dbReference>
<proteinExistence type="predicted"/>
<name>A0A366HZA0_9FIRM</name>
<accession>A0A366HZA0</accession>
<evidence type="ECO:0000313" key="2">
    <source>
        <dbReference type="Proteomes" id="UP000253490"/>
    </source>
</evidence>
<dbReference type="AlphaFoldDB" id="A0A366HZA0"/>
<reference evidence="1 2" key="1">
    <citation type="submission" date="2018-06" db="EMBL/GenBank/DDBJ databases">
        <title>Genomic Encyclopedia of Type Strains, Phase IV (KMG-IV): sequencing the most valuable type-strain genomes for metagenomic binning, comparative biology and taxonomic classification.</title>
        <authorList>
            <person name="Goeker M."/>
        </authorList>
    </citation>
    <scope>NUCLEOTIDE SEQUENCE [LARGE SCALE GENOMIC DNA]</scope>
    <source>
        <strain evidence="1 2">DSM 22112</strain>
    </source>
</reference>
<dbReference type="SUPFAM" id="SSF56507">
    <property type="entry name" value="Methionine synthase activation domain-like"/>
    <property type="match status" value="1"/>
</dbReference>
<sequence length="227" mass="26080">MTILSREIMKIPIEDIHGIEELVCRIMNFDLLNASSKLRDAYEKTKDVAYHNFTMNAVCESHEIDEIENDIIRLKNRELLKSKLLADIFHHSTALSFLVITLYGYDEVDAKENDMLMSMFLDSWGTAFMECGQSWVLKKIAKRLKKQNLYTTHAFSPGQGEIPMEMQIPIFKILKPADIGVSLNEHYMMHPKKSISGIVGIQTEKDENSIRPCDICERRETCANAYA</sequence>
<protein>
    <submittedName>
        <fullName evidence="1">Cobalamin-dependent methionine synthase-like protein</fullName>
    </submittedName>
</protein>
<organism evidence="1 2">
    <name type="scientific">Alkalibaculum bacchi</name>
    <dbReference type="NCBI Taxonomy" id="645887"/>
    <lineage>
        <taxon>Bacteria</taxon>
        <taxon>Bacillati</taxon>
        <taxon>Bacillota</taxon>
        <taxon>Clostridia</taxon>
        <taxon>Eubacteriales</taxon>
        <taxon>Eubacteriaceae</taxon>
        <taxon>Alkalibaculum</taxon>
    </lineage>
</organism>
<keyword evidence="2" id="KW-1185">Reference proteome</keyword>
<dbReference type="InterPro" id="IPR037010">
    <property type="entry name" value="VitB12-dep_Met_synth_activ_sf"/>
</dbReference>
<dbReference type="OrthoDB" id="1805505at2"/>
<dbReference type="GO" id="GO:0008705">
    <property type="term" value="F:methionine synthase activity"/>
    <property type="evidence" value="ECO:0007669"/>
    <property type="project" value="InterPro"/>
</dbReference>
<evidence type="ECO:0000313" key="1">
    <source>
        <dbReference type="EMBL" id="RBP59659.1"/>
    </source>
</evidence>
<comment type="caution">
    <text evidence="1">The sequence shown here is derived from an EMBL/GenBank/DDBJ whole genome shotgun (WGS) entry which is preliminary data.</text>
</comment>
<dbReference type="Proteomes" id="UP000253490">
    <property type="component" value="Unassembled WGS sequence"/>
</dbReference>
<dbReference type="Gene3D" id="3.40.109.40">
    <property type="match status" value="1"/>
</dbReference>